<name>A0A438C4A8_VITVI</name>
<accession>A0A438C4A8</accession>
<dbReference type="Proteomes" id="UP000288805">
    <property type="component" value="Unassembled WGS sequence"/>
</dbReference>
<reference evidence="1 2" key="1">
    <citation type="journal article" date="2018" name="PLoS Genet.">
        <title>Population sequencing reveals clonal diversity and ancestral inbreeding in the grapevine cultivar Chardonnay.</title>
        <authorList>
            <person name="Roach M.J."/>
            <person name="Johnson D.L."/>
            <person name="Bohlmann J."/>
            <person name="van Vuuren H.J."/>
            <person name="Jones S.J."/>
            <person name="Pretorius I.S."/>
            <person name="Schmidt S.A."/>
            <person name="Borneman A.R."/>
        </authorList>
    </citation>
    <scope>NUCLEOTIDE SEQUENCE [LARGE SCALE GENOMIC DNA]</scope>
    <source>
        <strain evidence="2">cv. Chardonnay</strain>
        <tissue evidence="1">Leaf</tissue>
    </source>
</reference>
<proteinExistence type="predicted"/>
<protein>
    <submittedName>
        <fullName evidence="1">Uncharacterized protein</fullName>
    </submittedName>
</protein>
<gene>
    <name evidence="1" type="ORF">CK203_115729</name>
</gene>
<evidence type="ECO:0000313" key="2">
    <source>
        <dbReference type="Proteomes" id="UP000288805"/>
    </source>
</evidence>
<evidence type="ECO:0000313" key="1">
    <source>
        <dbReference type="EMBL" id="RVW17979.1"/>
    </source>
</evidence>
<sequence>MKRSQSVRYSDPSPPSAPSLYKSLVARQKNVKNLFKGGAIKETMGRLIIKFFIYESVAPNKSNSHHFKNMIMGTQYAGMGIEPPSPYEIKYKYLDNEV</sequence>
<dbReference type="EMBL" id="QGNW01002564">
    <property type="protein sequence ID" value="RVW17979.1"/>
    <property type="molecule type" value="Genomic_DNA"/>
</dbReference>
<organism evidence="1 2">
    <name type="scientific">Vitis vinifera</name>
    <name type="common">Grape</name>
    <dbReference type="NCBI Taxonomy" id="29760"/>
    <lineage>
        <taxon>Eukaryota</taxon>
        <taxon>Viridiplantae</taxon>
        <taxon>Streptophyta</taxon>
        <taxon>Embryophyta</taxon>
        <taxon>Tracheophyta</taxon>
        <taxon>Spermatophyta</taxon>
        <taxon>Magnoliopsida</taxon>
        <taxon>eudicotyledons</taxon>
        <taxon>Gunneridae</taxon>
        <taxon>Pentapetalae</taxon>
        <taxon>rosids</taxon>
        <taxon>Vitales</taxon>
        <taxon>Vitaceae</taxon>
        <taxon>Viteae</taxon>
        <taxon>Vitis</taxon>
    </lineage>
</organism>
<comment type="caution">
    <text evidence="1">The sequence shown here is derived from an EMBL/GenBank/DDBJ whole genome shotgun (WGS) entry which is preliminary data.</text>
</comment>
<dbReference type="AlphaFoldDB" id="A0A438C4A8"/>